<evidence type="ECO:0000313" key="1">
    <source>
        <dbReference type="EMBL" id="KIM67738.1"/>
    </source>
</evidence>
<dbReference type="InParanoid" id="A0A0C3A250"/>
<keyword evidence="2" id="KW-1185">Reference proteome</keyword>
<sequence length="53" mass="5852">MKKVVITVLKGPKIINICAEGSMMEVLMRIFSPMYGMKAVRTTALSCYAVTLL</sequence>
<dbReference type="EMBL" id="KN822011">
    <property type="protein sequence ID" value="KIM67738.1"/>
    <property type="molecule type" value="Genomic_DNA"/>
</dbReference>
<gene>
    <name evidence="1" type="ORF">SCLCIDRAFT_1209860</name>
</gene>
<reference evidence="2" key="2">
    <citation type="submission" date="2015-01" db="EMBL/GenBank/DDBJ databases">
        <title>Evolutionary Origins and Diversification of the Mycorrhizal Mutualists.</title>
        <authorList>
            <consortium name="DOE Joint Genome Institute"/>
            <consortium name="Mycorrhizal Genomics Consortium"/>
            <person name="Kohler A."/>
            <person name="Kuo A."/>
            <person name="Nagy L.G."/>
            <person name="Floudas D."/>
            <person name="Copeland A."/>
            <person name="Barry K.W."/>
            <person name="Cichocki N."/>
            <person name="Veneault-Fourrey C."/>
            <person name="LaButti K."/>
            <person name="Lindquist E.A."/>
            <person name="Lipzen A."/>
            <person name="Lundell T."/>
            <person name="Morin E."/>
            <person name="Murat C."/>
            <person name="Riley R."/>
            <person name="Ohm R."/>
            <person name="Sun H."/>
            <person name="Tunlid A."/>
            <person name="Henrissat B."/>
            <person name="Grigoriev I.V."/>
            <person name="Hibbett D.S."/>
            <person name="Martin F."/>
        </authorList>
    </citation>
    <scope>NUCLEOTIDE SEQUENCE [LARGE SCALE GENOMIC DNA]</scope>
    <source>
        <strain evidence="2">Foug A</strain>
    </source>
</reference>
<dbReference type="AlphaFoldDB" id="A0A0C3A250"/>
<name>A0A0C3A250_9AGAM</name>
<proteinExistence type="predicted"/>
<accession>A0A0C3A250</accession>
<dbReference type="Proteomes" id="UP000053989">
    <property type="component" value="Unassembled WGS sequence"/>
</dbReference>
<protein>
    <submittedName>
        <fullName evidence="1">Uncharacterized protein</fullName>
    </submittedName>
</protein>
<organism evidence="1 2">
    <name type="scientific">Scleroderma citrinum Foug A</name>
    <dbReference type="NCBI Taxonomy" id="1036808"/>
    <lineage>
        <taxon>Eukaryota</taxon>
        <taxon>Fungi</taxon>
        <taxon>Dikarya</taxon>
        <taxon>Basidiomycota</taxon>
        <taxon>Agaricomycotina</taxon>
        <taxon>Agaricomycetes</taxon>
        <taxon>Agaricomycetidae</taxon>
        <taxon>Boletales</taxon>
        <taxon>Sclerodermatineae</taxon>
        <taxon>Sclerodermataceae</taxon>
        <taxon>Scleroderma</taxon>
    </lineage>
</organism>
<reference evidence="1 2" key="1">
    <citation type="submission" date="2014-04" db="EMBL/GenBank/DDBJ databases">
        <authorList>
            <consortium name="DOE Joint Genome Institute"/>
            <person name="Kuo A."/>
            <person name="Kohler A."/>
            <person name="Nagy L.G."/>
            <person name="Floudas D."/>
            <person name="Copeland A."/>
            <person name="Barry K.W."/>
            <person name="Cichocki N."/>
            <person name="Veneault-Fourrey C."/>
            <person name="LaButti K."/>
            <person name="Lindquist E.A."/>
            <person name="Lipzen A."/>
            <person name="Lundell T."/>
            <person name="Morin E."/>
            <person name="Murat C."/>
            <person name="Sun H."/>
            <person name="Tunlid A."/>
            <person name="Henrissat B."/>
            <person name="Grigoriev I.V."/>
            <person name="Hibbett D.S."/>
            <person name="Martin F."/>
            <person name="Nordberg H.P."/>
            <person name="Cantor M.N."/>
            <person name="Hua S.X."/>
        </authorList>
    </citation>
    <scope>NUCLEOTIDE SEQUENCE [LARGE SCALE GENOMIC DNA]</scope>
    <source>
        <strain evidence="1 2">Foug A</strain>
    </source>
</reference>
<dbReference type="HOGENOM" id="CLU_3070063_0_0_1"/>
<evidence type="ECO:0000313" key="2">
    <source>
        <dbReference type="Proteomes" id="UP000053989"/>
    </source>
</evidence>